<organism evidence="5 6">
    <name type="scientific">Shewanella mangrovi</name>
    <dbReference type="NCBI Taxonomy" id="1515746"/>
    <lineage>
        <taxon>Bacteria</taxon>
        <taxon>Pseudomonadati</taxon>
        <taxon>Pseudomonadota</taxon>
        <taxon>Gammaproteobacteria</taxon>
        <taxon>Alteromonadales</taxon>
        <taxon>Shewanellaceae</taxon>
        <taxon>Shewanella</taxon>
    </lineage>
</organism>
<protein>
    <recommendedName>
        <fullName evidence="4">HTH araC/xylS-type domain-containing protein</fullName>
    </recommendedName>
</protein>
<keyword evidence="2" id="KW-0238">DNA-binding</keyword>
<evidence type="ECO:0000259" key="4">
    <source>
        <dbReference type="PROSITE" id="PS01124"/>
    </source>
</evidence>
<dbReference type="EMBL" id="JPEO01000027">
    <property type="protein sequence ID" value="KFZ35996.1"/>
    <property type="molecule type" value="Genomic_DNA"/>
</dbReference>
<dbReference type="SMART" id="SM00342">
    <property type="entry name" value="HTH_ARAC"/>
    <property type="match status" value="1"/>
</dbReference>
<dbReference type="AlphaFoldDB" id="A0A094JU43"/>
<keyword evidence="1" id="KW-0805">Transcription regulation</keyword>
<proteinExistence type="predicted"/>
<dbReference type="PANTHER" id="PTHR43436">
    <property type="entry name" value="ARAC-FAMILY TRANSCRIPTIONAL REGULATOR"/>
    <property type="match status" value="1"/>
</dbReference>
<dbReference type="Gene3D" id="1.10.10.60">
    <property type="entry name" value="Homeodomain-like"/>
    <property type="match status" value="2"/>
</dbReference>
<keyword evidence="6" id="KW-1185">Reference proteome</keyword>
<comment type="caution">
    <text evidence="5">The sequence shown here is derived from an EMBL/GenBank/DDBJ whole genome shotgun (WGS) entry which is preliminary data.</text>
</comment>
<accession>A0A094JU43</accession>
<evidence type="ECO:0000313" key="6">
    <source>
        <dbReference type="Proteomes" id="UP000029264"/>
    </source>
</evidence>
<dbReference type="GO" id="GO:0003700">
    <property type="term" value="F:DNA-binding transcription factor activity"/>
    <property type="evidence" value="ECO:0007669"/>
    <property type="project" value="InterPro"/>
</dbReference>
<dbReference type="STRING" id="1515746.HR45_18770"/>
<dbReference type="Pfam" id="PF06719">
    <property type="entry name" value="AraC_N"/>
    <property type="match status" value="1"/>
</dbReference>
<dbReference type="InterPro" id="IPR009057">
    <property type="entry name" value="Homeodomain-like_sf"/>
</dbReference>
<dbReference type="GO" id="GO:0043565">
    <property type="term" value="F:sequence-specific DNA binding"/>
    <property type="evidence" value="ECO:0007669"/>
    <property type="project" value="InterPro"/>
</dbReference>
<dbReference type="PROSITE" id="PS01124">
    <property type="entry name" value="HTH_ARAC_FAMILY_2"/>
    <property type="match status" value="1"/>
</dbReference>
<sequence length="308" mass="33597">MPHTANNGADSADLQQMAALLTKLTPYDGFFQLQKDYVHVVRASKPASENTHLLARPSICIVPQGAKTVSLTQGGVDFEENESTLVVYSAEVPLNLAITQASVEKPYFCLMIPLDAKKLGSLILKVFPNGVPKAPKLQAVYVGNADANIVKATVRALQLIEQQQHTELLVPLMIEEVLIRLLLSPMGPAIVQIAIADSHAEKVAKAISWLKNNFAQPVKMEELAKLTGMSVSSFHTHFKSITSMSPLQYQKTVRLQQARSLMRSKMMDVSSAAYEVGYASTSQFSREYVRAFGVPPSKDVGRVLASSA</sequence>
<feature type="domain" description="HTH araC/xylS-type" evidence="4">
    <location>
        <begin position="204"/>
        <end position="302"/>
    </location>
</feature>
<dbReference type="SUPFAM" id="SSF46689">
    <property type="entry name" value="Homeodomain-like"/>
    <property type="match status" value="2"/>
</dbReference>
<dbReference type="InterPro" id="IPR018062">
    <property type="entry name" value="HTH_AraC-typ_CS"/>
</dbReference>
<evidence type="ECO:0000256" key="1">
    <source>
        <dbReference type="ARBA" id="ARBA00023015"/>
    </source>
</evidence>
<dbReference type="PANTHER" id="PTHR43436:SF1">
    <property type="entry name" value="TRANSCRIPTIONAL REGULATORY PROTEIN"/>
    <property type="match status" value="1"/>
</dbReference>
<name>A0A094JU43_9GAMM</name>
<gene>
    <name evidence="5" type="ORF">HR45_18770</name>
</gene>
<dbReference type="InterPro" id="IPR018060">
    <property type="entry name" value="HTH_AraC"/>
</dbReference>
<dbReference type="Pfam" id="PF12833">
    <property type="entry name" value="HTH_18"/>
    <property type="match status" value="1"/>
</dbReference>
<reference evidence="5 6" key="1">
    <citation type="submission" date="2014-06" db="EMBL/GenBank/DDBJ databases">
        <title>Shewanella sp. YQH10.</title>
        <authorList>
            <person name="Liu Y."/>
            <person name="Zeng R."/>
        </authorList>
    </citation>
    <scope>NUCLEOTIDE SEQUENCE [LARGE SCALE GENOMIC DNA]</scope>
    <source>
        <strain evidence="5 6">YQH10</strain>
    </source>
</reference>
<evidence type="ECO:0000313" key="5">
    <source>
        <dbReference type="EMBL" id="KFZ35996.1"/>
    </source>
</evidence>
<dbReference type="eggNOG" id="COG4977">
    <property type="taxonomic scope" value="Bacteria"/>
</dbReference>
<dbReference type="InterPro" id="IPR009594">
    <property type="entry name" value="Tscrpt_reg_HTH_AraC_N"/>
</dbReference>
<evidence type="ECO:0000256" key="3">
    <source>
        <dbReference type="ARBA" id="ARBA00023163"/>
    </source>
</evidence>
<dbReference type="PROSITE" id="PS00041">
    <property type="entry name" value="HTH_ARAC_FAMILY_1"/>
    <property type="match status" value="1"/>
</dbReference>
<evidence type="ECO:0000256" key="2">
    <source>
        <dbReference type="ARBA" id="ARBA00023125"/>
    </source>
</evidence>
<dbReference type="Proteomes" id="UP000029264">
    <property type="component" value="Unassembled WGS sequence"/>
</dbReference>
<keyword evidence="3" id="KW-0804">Transcription</keyword>